<dbReference type="InterPro" id="IPR001765">
    <property type="entry name" value="Carbonic_anhydrase"/>
</dbReference>
<comment type="similarity">
    <text evidence="1 8">Belongs to the beta-class carbonic anhydrase family.</text>
</comment>
<keyword evidence="4 7" id="KW-0862">Zinc</keyword>
<dbReference type="PANTHER" id="PTHR11002">
    <property type="entry name" value="CARBONIC ANHYDRASE"/>
    <property type="match status" value="1"/>
</dbReference>
<feature type="binding site" evidence="7">
    <location>
        <position position="49"/>
    </location>
    <ligand>
        <name>Zn(2+)</name>
        <dbReference type="ChEBI" id="CHEBI:29105"/>
    </ligand>
</feature>
<dbReference type="Gene3D" id="3.40.1050.10">
    <property type="entry name" value="Carbonic anhydrase"/>
    <property type="match status" value="1"/>
</dbReference>
<evidence type="ECO:0000256" key="6">
    <source>
        <dbReference type="ARBA" id="ARBA00048348"/>
    </source>
</evidence>
<feature type="binding site" evidence="7">
    <location>
        <position position="47"/>
    </location>
    <ligand>
        <name>Zn(2+)</name>
        <dbReference type="ChEBI" id="CHEBI:29105"/>
    </ligand>
</feature>
<reference evidence="9 10" key="1">
    <citation type="journal article" date="2014" name="Genome Biol. Evol.">
        <title>Acetic acid bacteria genomes reveal functional traits for adaptation to life in insect guts.</title>
        <authorList>
            <person name="Chouaia B."/>
            <person name="Gaiarsa S."/>
            <person name="Crotti E."/>
            <person name="Comandatore F."/>
            <person name="Degli Esposti M."/>
            <person name="Ricci I."/>
            <person name="Alma A."/>
            <person name="Favia G."/>
            <person name="Bandi C."/>
            <person name="Daffonchio D."/>
        </authorList>
    </citation>
    <scope>NUCLEOTIDE SEQUENCE [LARGE SCALE GENOMIC DNA]</scope>
    <source>
        <strain evidence="9 10">SF2.1</strain>
    </source>
</reference>
<gene>
    <name evidence="9" type="ORF">ASAP_1425</name>
</gene>
<keyword evidence="3 7" id="KW-0479">Metal-binding</keyword>
<dbReference type="GO" id="GO:0015976">
    <property type="term" value="P:carbon utilization"/>
    <property type="evidence" value="ECO:0007669"/>
    <property type="project" value="InterPro"/>
</dbReference>
<dbReference type="PROSITE" id="PS00704">
    <property type="entry name" value="PROK_CO2_ANHYDRASE_1"/>
    <property type="match status" value="1"/>
</dbReference>
<dbReference type="InterPro" id="IPR045066">
    <property type="entry name" value="Beta_CA_cladeB"/>
</dbReference>
<dbReference type="SMART" id="SM00947">
    <property type="entry name" value="Pro_CA"/>
    <property type="match status" value="1"/>
</dbReference>
<comment type="catalytic activity">
    <reaction evidence="6 8">
        <text>hydrogencarbonate + H(+) = CO2 + H2O</text>
        <dbReference type="Rhea" id="RHEA:10748"/>
        <dbReference type="ChEBI" id="CHEBI:15377"/>
        <dbReference type="ChEBI" id="CHEBI:15378"/>
        <dbReference type="ChEBI" id="CHEBI:16526"/>
        <dbReference type="ChEBI" id="CHEBI:17544"/>
        <dbReference type="EC" id="4.2.1.1"/>
    </reaction>
</comment>
<feature type="binding site" evidence="7">
    <location>
        <position position="106"/>
    </location>
    <ligand>
        <name>Zn(2+)</name>
        <dbReference type="ChEBI" id="CHEBI:29105"/>
    </ligand>
</feature>
<dbReference type="PANTHER" id="PTHR11002:SF76">
    <property type="entry name" value="CARBONIC ANHYDRASE"/>
    <property type="match status" value="1"/>
</dbReference>
<comment type="cofactor">
    <cofactor evidence="7">
        <name>Zn(2+)</name>
        <dbReference type="ChEBI" id="CHEBI:29105"/>
    </cofactor>
    <text evidence="7">Binds 1 zinc ion per subunit.</text>
</comment>
<feature type="binding site" evidence="7">
    <location>
        <position position="109"/>
    </location>
    <ligand>
        <name>Zn(2+)</name>
        <dbReference type="ChEBI" id="CHEBI:29105"/>
    </ligand>
</feature>
<dbReference type="InterPro" id="IPR036874">
    <property type="entry name" value="Carbonic_anhydrase_sf"/>
</dbReference>
<evidence type="ECO:0000256" key="1">
    <source>
        <dbReference type="ARBA" id="ARBA00006217"/>
    </source>
</evidence>
<accession>A0A060QEV5</accession>
<dbReference type="InterPro" id="IPR015892">
    <property type="entry name" value="Carbonic_anhydrase_CS"/>
</dbReference>
<sequence length="224" mass="24206">MKSEIENSLVALLKGVQHFDDEVYEEHRELFESLADGQSPSTLFITCSDSRINPSMITQTSPGDLFIVRNVGNIVPPHGEMLGAVSSAIEYAVLVLKVKHIVVCGHSNCGAMGALCDLNNPKFDAMPTVQRWLRNAEAARAALGPLKAEDAGPETVKELAQQNVLLQLAHLRTHPAVVGALAAGEIALQGWFYDIGSGQVVVIDEQTRQERTVRDVLGDLGVKV</sequence>
<dbReference type="EMBL" id="CBLX010000009">
    <property type="protein sequence ID" value="CDG39470.1"/>
    <property type="molecule type" value="Genomic_DNA"/>
</dbReference>
<evidence type="ECO:0000256" key="7">
    <source>
        <dbReference type="PIRSR" id="PIRSR601765-1"/>
    </source>
</evidence>
<evidence type="ECO:0000256" key="3">
    <source>
        <dbReference type="ARBA" id="ARBA00022723"/>
    </source>
</evidence>
<dbReference type="AlphaFoldDB" id="A0A060QEV5"/>
<dbReference type="PROSITE" id="PS00705">
    <property type="entry name" value="PROK_CO2_ANHYDRASE_2"/>
    <property type="match status" value="1"/>
</dbReference>
<dbReference type="GO" id="GO:0008270">
    <property type="term" value="F:zinc ion binding"/>
    <property type="evidence" value="ECO:0007669"/>
    <property type="project" value="UniProtKB-UniRule"/>
</dbReference>
<dbReference type="GO" id="GO:0004089">
    <property type="term" value="F:carbonate dehydratase activity"/>
    <property type="evidence" value="ECO:0007669"/>
    <property type="project" value="UniProtKB-UniRule"/>
</dbReference>
<dbReference type="eggNOG" id="COG0288">
    <property type="taxonomic scope" value="Bacteria"/>
</dbReference>
<reference evidence="9 10" key="2">
    <citation type="journal article" date="2014" name="PLoS ONE">
        <title>Evolution of mitochondria reconstructed from the energy metabolism of living bacteria.</title>
        <authorList>
            <person name="Degli Esposti M."/>
            <person name="Chouaia B."/>
            <person name="Comandatore F."/>
            <person name="Crotti E."/>
            <person name="Sassera D."/>
            <person name="Lievens P.M."/>
            <person name="Daffonchio D."/>
            <person name="Bandi C."/>
        </authorList>
    </citation>
    <scope>NUCLEOTIDE SEQUENCE [LARGE SCALE GENOMIC DNA]</scope>
    <source>
        <strain evidence="9 10">SF2.1</strain>
    </source>
</reference>
<evidence type="ECO:0000256" key="8">
    <source>
        <dbReference type="RuleBase" id="RU003956"/>
    </source>
</evidence>
<comment type="function">
    <text evidence="8">Reversible hydration of carbon dioxide.</text>
</comment>
<evidence type="ECO:0000313" key="10">
    <source>
        <dbReference type="Proteomes" id="UP000027583"/>
    </source>
</evidence>
<evidence type="ECO:0000313" key="9">
    <source>
        <dbReference type="EMBL" id="CDG39470.1"/>
    </source>
</evidence>
<dbReference type="Proteomes" id="UP000027583">
    <property type="component" value="Unassembled WGS sequence"/>
</dbReference>
<name>A0A060QEV5_9PROT</name>
<dbReference type="CDD" id="cd00884">
    <property type="entry name" value="beta_CA_cladeB"/>
    <property type="match status" value="1"/>
</dbReference>
<keyword evidence="5 8" id="KW-0456">Lyase</keyword>
<comment type="caution">
    <text evidence="9">The sequence shown here is derived from an EMBL/GenBank/DDBJ whole genome shotgun (WGS) entry which is preliminary data.</text>
</comment>
<evidence type="ECO:0000256" key="4">
    <source>
        <dbReference type="ARBA" id="ARBA00022833"/>
    </source>
</evidence>
<protein>
    <recommendedName>
        <fullName evidence="2 8">Carbonic anhydrase</fullName>
        <ecNumber evidence="2 8">4.2.1.1</ecNumber>
    </recommendedName>
    <alternativeName>
        <fullName evidence="8">Carbonate dehydratase</fullName>
    </alternativeName>
</protein>
<dbReference type="EC" id="4.2.1.1" evidence="2 8"/>
<organism evidence="9 10">
    <name type="scientific">Asaia bogorensis</name>
    <dbReference type="NCBI Taxonomy" id="91915"/>
    <lineage>
        <taxon>Bacteria</taxon>
        <taxon>Pseudomonadati</taxon>
        <taxon>Pseudomonadota</taxon>
        <taxon>Alphaproteobacteria</taxon>
        <taxon>Acetobacterales</taxon>
        <taxon>Acetobacteraceae</taxon>
        <taxon>Asaia</taxon>
    </lineage>
</organism>
<evidence type="ECO:0000256" key="2">
    <source>
        <dbReference type="ARBA" id="ARBA00012925"/>
    </source>
</evidence>
<dbReference type="Pfam" id="PF00484">
    <property type="entry name" value="Pro_CA"/>
    <property type="match status" value="1"/>
</dbReference>
<evidence type="ECO:0000256" key="5">
    <source>
        <dbReference type="ARBA" id="ARBA00023239"/>
    </source>
</evidence>
<dbReference type="RefSeq" id="WP_023977340.1">
    <property type="nucleotide sequence ID" value="NZ_CBLX010000009.1"/>
</dbReference>
<dbReference type="SUPFAM" id="SSF53056">
    <property type="entry name" value="beta-carbonic anhydrase, cab"/>
    <property type="match status" value="1"/>
</dbReference>
<proteinExistence type="inferred from homology"/>